<dbReference type="STRING" id="405671.SAMN05421827_102335"/>
<dbReference type="EMBL" id="FNCH01000002">
    <property type="protein sequence ID" value="SDF99044.1"/>
    <property type="molecule type" value="Genomic_DNA"/>
</dbReference>
<gene>
    <name evidence="1" type="ORF">SAMN05421827_102335</name>
</gene>
<proteinExistence type="predicted"/>
<dbReference type="Gene3D" id="3.30.530.20">
    <property type="match status" value="1"/>
</dbReference>
<accession>A0A1G7QKL5</accession>
<dbReference type="RefSeq" id="WP_090497340.1">
    <property type="nucleotide sequence ID" value="NZ_FNCH01000002.1"/>
</dbReference>
<dbReference type="AlphaFoldDB" id="A0A1G7QKL5"/>
<reference evidence="2" key="1">
    <citation type="submission" date="2016-10" db="EMBL/GenBank/DDBJ databases">
        <authorList>
            <person name="Varghese N."/>
            <person name="Submissions S."/>
        </authorList>
    </citation>
    <scope>NUCLEOTIDE SEQUENCE [LARGE SCALE GENOMIC DNA]</scope>
    <source>
        <strain evidence="2">DSM 17933</strain>
    </source>
</reference>
<dbReference type="Proteomes" id="UP000199643">
    <property type="component" value="Unassembled WGS sequence"/>
</dbReference>
<dbReference type="SUPFAM" id="SSF55961">
    <property type="entry name" value="Bet v1-like"/>
    <property type="match status" value="1"/>
</dbReference>
<dbReference type="OrthoDB" id="980948at2"/>
<evidence type="ECO:0000313" key="1">
    <source>
        <dbReference type="EMBL" id="SDF99044.1"/>
    </source>
</evidence>
<dbReference type="InterPro" id="IPR019587">
    <property type="entry name" value="Polyketide_cyclase/dehydratase"/>
</dbReference>
<dbReference type="Pfam" id="PF10604">
    <property type="entry name" value="Polyketide_cyc2"/>
    <property type="match status" value="1"/>
</dbReference>
<keyword evidence="2" id="KW-1185">Reference proteome</keyword>
<name>A0A1G7QKL5_9SPHI</name>
<evidence type="ECO:0000313" key="2">
    <source>
        <dbReference type="Proteomes" id="UP000199643"/>
    </source>
</evidence>
<dbReference type="InterPro" id="IPR023393">
    <property type="entry name" value="START-like_dom_sf"/>
</dbReference>
<protein>
    <submittedName>
        <fullName evidence="1">Polyketide cyclase / dehydrase and lipid transport</fullName>
    </submittedName>
</protein>
<organism evidence="1 2">
    <name type="scientific">Pedobacter terrae</name>
    <dbReference type="NCBI Taxonomy" id="405671"/>
    <lineage>
        <taxon>Bacteria</taxon>
        <taxon>Pseudomonadati</taxon>
        <taxon>Bacteroidota</taxon>
        <taxon>Sphingobacteriia</taxon>
        <taxon>Sphingobacteriales</taxon>
        <taxon>Sphingobacteriaceae</taxon>
        <taxon>Pedobacter</taxon>
    </lineage>
</organism>
<sequence length="180" mass="19949">MKTQRTTPANSNYPQTTVTTIVEAPIGQAFNYIAPIYLPHIFPGAGLIPGIVNTSINEGWNQAGLTRTVYFADGSTSQETMLTHNGPTSFSYKNDKFTSPVLGALIARLEGEWLFTDLGNGKTNIEWTYRTIPTNSFARLFIRIVLIPFLKKMLQQALDISRNDLETGNLIGAHFPVNKL</sequence>